<feature type="transmembrane region" description="Helical" evidence="1">
    <location>
        <begin position="38"/>
        <end position="56"/>
    </location>
</feature>
<dbReference type="RefSeq" id="WP_007338020.1">
    <property type="nucleotide sequence ID" value="NZ_AMWG01000075.1"/>
</dbReference>
<dbReference type="InterPro" id="IPR032675">
    <property type="entry name" value="LRR_dom_sf"/>
</dbReference>
<dbReference type="Pfam" id="PF13516">
    <property type="entry name" value="LRR_6"/>
    <property type="match status" value="2"/>
</dbReference>
<accession>L7CJG8</accession>
<dbReference type="SUPFAM" id="SSF52047">
    <property type="entry name" value="RNI-like"/>
    <property type="match status" value="1"/>
</dbReference>
<comment type="caution">
    <text evidence="2">The sequence shown here is derived from an EMBL/GenBank/DDBJ whole genome shotgun (WGS) entry which is preliminary data.</text>
</comment>
<name>L7CJG8_RHOBT</name>
<evidence type="ECO:0000313" key="2">
    <source>
        <dbReference type="EMBL" id="ELP33221.1"/>
    </source>
</evidence>
<dbReference type="AlphaFoldDB" id="L7CJG8"/>
<keyword evidence="1" id="KW-0472">Membrane</keyword>
<dbReference type="InterPro" id="IPR051341">
    <property type="entry name" value="Zyg-11_UBL_adapter"/>
</dbReference>
<dbReference type="InterPro" id="IPR001611">
    <property type="entry name" value="Leu-rich_rpt"/>
</dbReference>
<dbReference type="PATRIC" id="fig|993516.3.peg.3265"/>
<dbReference type="Gene3D" id="3.80.10.10">
    <property type="entry name" value="Ribonuclease Inhibitor"/>
    <property type="match status" value="1"/>
</dbReference>
<sequence length="276" mass="31377">MSSCRAASDLTQEDEWQVSMADKTVRREPHRRRRLPRVSLRLLLVAVTLCSIWFAWVASNTKRQKDAVTEISQHGGNVIYSIEVDSFNTVSSIRSRLLMSAIEYVDLDLILPVTEVRSRYLEAPSLQRGEKYAPSSIVDALPDLPSIQTLYLTHTEIQNADLASLSHLGDLRRLDLSMTRLHEGDLSSIESLDLVHLNLSHTRVNDEGLKSLTKMTNLETLNLTRTKVTGHGLRYIQSLPRLKTLRIERSLVSSDDCERFKQLRQDVNVKWSALSL</sequence>
<evidence type="ECO:0000313" key="3">
    <source>
        <dbReference type="Proteomes" id="UP000010959"/>
    </source>
</evidence>
<organism evidence="2 3">
    <name type="scientific">Rhodopirellula baltica SWK14</name>
    <dbReference type="NCBI Taxonomy" id="993516"/>
    <lineage>
        <taxon>Bacteria</taxon>
        <taxon>Pseudomonadati</taxon>
        <taxon>Planctomycetota</taxon>
        <taxon>Planctomycetia</taxon>
        <taxon>Pirellulales</taxon>
        <taxon>Pirellulaceae</taxon>
        <taxon>Rhodopirellula</taxon>
    </lineage>
</organism>
<dbReference type="Proteomes" id="UP000010959">
    <property type="component" value="Unassembled WGS sequence"/>
</dbReference>
<gene>
    <name evidence="2" type="ORF">RBSWK_03067</name>
</gene>
<reference evidence="2 3" key="1">
    <citation type="journal article" date="2013" name="Mar. Genomics">
        <title>Expression of sulfatases in Rhodopirellula baltica and the diversity of sulfatases in the genus Rhodopirellula.</title>
        <authorList>
            <person name="Wegner C.E."/>
            <person name="Richter-Heitmann T."/>
            <person name="Klindworth A."/>
            <person name="Klockow C."/>
            <person name="Richter M."/>
            <person name="Achstetter T."/>
            <person name="Glockner F.O."/>
            <person name="Harder J."/>
        </authorList>
    </citation>
    <scope>NUCLEOTIDE SEQUENCE [LARGE SCALE GENOMIC DNA]</scope>
    <source>
        <strain evidence="2 3">SWK14</strain>
    </source>
</reference>
<dbReference type="PANTHER" id="PTHR12904:SF23">
    <property type="entry name" value="PROTEIN ZER-1 HOMOLOG"/>
    <property type="match status" value="1"/>
</dbReference>
<protein>
    <recommendedName>
        <fullName evidence="4">Leucine Rich repeats (2 copies)</fullName>
    </recommendedName>
</protein>
<keyword evidence="1" id="KW-0812">Transmembrane</keyword>
<dbReference type="PANTHER" id="PTHR12904">
    <property type="match status" value="1"/>
</dbReference>
<dbReference type="EMBL" id="AMWG01000075">
    <property type="protein sequence ID" value="ELP33221.1"/>
    <property type="molecule type" value="Genomic_DNA"/>
</dbReference>
<keyword evidence="1" id="KW-1133">Transmembrane helix</keyword>
<evidence type="ECO:0008006" key="4">
    <source>
        <dbReference type="Google" id="ProtNLM"/>
    </source>
</evidence>
<evidence type="ECO:0000256" key="1">
    <source>
        <dbReference type="SAM" id="Phobius"/>
    </source>
</evidence>
<proteinExistence type="predicted"/>